<sequence length="175" mass="19832">MDAYSFEVERPKLTPARRELSVRTRYNHHHLMKRKRTVRWTGGPLLNKVSFLRTSGATSSSIPKGDPLEHATPNINQYDSSGDPGGLGEPQGSTCLGYMHYVELVEPRSLRVCIKCCDDSQDCPTDIVKESCPMAILGNYFDCRYNSWWIHRDGSKSYLSITDSGFLDFFLLDGF</sequence>
<reference evidence="1" key="1">
    <citation type="submission" date="2019-10" db="EMBL/GenBank/DDBJ databases">
        <authorList>
            <consortium name="DOE Joint Genome Institute"/>
            <person name="Kuo A."/>
            <person name="Miyauchi S."/>
            <person name="Kiss E."/>
            <person name="Drula E."/>
            <person name="Kohler A."/>
            <person name="Sanchez-Garcia M."/>
            <person name="Andreopoulos B."/>
            <person name="Barry K.W."/>
            <person name="Bonito G."/>
            <person name="Buee M."/>
            <person name="Carver A."/>
            <person name="Chen C."/>
            <person name="Cichocki N."/>
            <person name="Clum A."/>
            <person name="Culley D."/>
            <person name="Crous P.W."/>
            <person name="Fauchery L."/>
            <person name="Girlanda M."/>
            <person name="Hayes R."/>
            <person name="Keri Z."/>
            <person name="Labutti K."/>
            <person name="Lipzen A."/>
            <person name="Lombard V."/>
            <person name="Magnuson J."/>
            <person name="Maillard F."/>
            <person name="Morin E."/>
            <person name="Murat C."/>
            <person name="Nolan M."/>
            <person name="Ohm R."/>
            <person name="Pangilinan J."/>
            <person name="Pereira M."/>
            <person name="Perotto S."/>
            <person name="Peter M."/>
            <person name="Riley R."/>
            <person name="Sitrit Y."/>
            <person name="Stielow B."/>
            <person name="Szollosi G."/>
            <person name="Zifcakova L."/>
            <person name="Stursova M."/>
            <person name="Spatafora J.W."/>
            <person name="Tedersoo L."/>
            <person name="Vaario L.-M."/>
            <person name="Yamada A."/>
            <person name="Yan M."/>
            <person name="Wang P."/>
            <person name="Xu J."/>
            <person name="Bruns T."/>
            <person name="Baldrian P."/>
            <person name="Vilgalys R."/>
            <person name="Henrissat B."/>
            <person name="Grigoriev I.V."/>
            <person name="Hibbett D."/>
            <person name="Nagy L.G."/>
            <person name="Martin F.M."/>
        </authorList>
    </citation>
    <scope>NUCLEOTIDE SEQUENCE</scope>
    <source>
        <strain evidence="1">P2</strain>
    </source>
</reference>
<name>A0ACB6ZKM1_THEGA</name>
<gene>
    <name evidence="1" type="ORF">BDM02DRAFT_1765486</name>
</gene>
<dbReference type="Proteomes" id="UP000886501">
    <property type="component" value="Unassembled WGS sequence"/>
</dbReference>
<keyword evidence="2" id="KW-1185">Reference proteome</keyword>
<accession>A0ACB6ZKM1</accession>
<dbReference type="EMBL" id="MU117994">
    <property type="protein sequence ID" value="KAF9649696.1"/>
    <property type="molecule type" value="Genomic_DNA"/>
</dbReference>
<evidence type="ECO:0000313" key="1">
    <source>
        <dbReference type="EMBL" id="KAF9649696.1"/>
    </source>
</evidence>
<proteinExistence type="predicted"/>
<comment type="caution">
    <text evidence="1">The sequence shown here is derived from an EMBL/GenBank/DDBJ whole genome shotgun (WGS) entry which is preliminary data.</text>
</comment>
<evidence type="ECO:0000313" key="2">
    <source>
        <dbReference type="Proteomes" id="UP000886501"/>
    </source>
</evidence>
<organism evidence="1 2">
    <name type="scientific">Thelephora ganbajun</name>
    <name type="common">Ganba fungus</name>
    <dbReference type="NCBI Taxonomy" id="370292"/>
    <lineage>
        <taxon>Eukaryota</taxon>
        <taxon>Fungi</taxon>
        <taxon>Dikarya</taxon>
        <taxon>Basidiomycota</taxon>
        <taxon>Agaricomycotina</taxon>
        <taxon>Agaricomycetes</taxon>
        <taxon>Thelephorales</taxon>
        <taxon>Thelephoraceae</taxon>
        <taxon>Thelephora</taxon>
    </lineage>
</organism>
<reference evidence="1" key="2">
    <citation type="journal article" date="2020" name="Nat. Commun.">
        <title>Large-scale genome sequencing of mycorrhizal fungi provides insights into the early evolution of symbiotic traits.</title>
        <authorList>
            <person name="Miyauchi S."/>
            <person name="Kiss E."/>
            <person name="Kuo A."/>
            <person name="Drula E."/>
            <person name="Kohler A."/>
            <person name="Sanchez-Garcia M."/>
            <person name="Morin E."/>
            <person name="Andreopoulos B."/>
            <person name="Barry K.W."/>
            <person name="Bonito G."/>
            <person name="Buee M."/>
            <person name="Carver A."/>
            <person name="Chen C."/>
            <person name="Cichocki N."/>
            <person name="Clum A."/>
            <person name="Culley D."/>
            <person name="Crous P.W."/>
            <person name="Fauchery L."/>
            <person name="Girlanda M."/>
            <person name="Hayes R.D."/>
            <person name="Keri Z."/>
            <person name="LaButti K."/>
            <person name="Lipzen A."/>
            <person name="Lombard V."/>
            <person name="Magnuson J."/>
            <person name="Maillard F."/>
            <person name="Murat C."/>
            <person name="Nolan M."/>
            <person name="Ohm R.A."/>
            <person name="Pangilinan J."/>
            <person name="Pereira M.F."/>
            <person name="Perotto S."/>
            <person name="Peter M."/>
            <person name="Pfister S."/>
            <person name="Riley R."/>
            <person name="Sitrit Y."/>
            <person name="Stielow J.B."/>
            <person name="Szollosi G."/>
            <person name="Zifcakova L."/>
            <person name="Stursova M."/>
            <person name="Spatafora J.W."/>
            <person name="Tedersoo L."/>
            <person name="Vaario L.M."/>
            <person name="Yamada A."/>
            <person name="Yan M."/>
            <person name="Wang P."/>
            <person name="Xu J."/>
            <person name="Bruns T."/>
            <person name="Baldrian P."/>
            <person name="Vilgalys R."/>
            <person name="Dunand C."/>
            <person name="Henrissat B."/>
            <person name="Grigoriev I.V."/>
            <person name="Hibbett D."/>
            <person name="Nagy L.G."/>
            <person name="Martin F.M."/>
        </authorList>
    </citation>
    <scope>NUCLEOTIDE SEQUENCE</scope>
    <source>
        <strain evidence="1">P2</strain>
    </source>
</reference>
<protein>
    <submittedName>
        <fullName evidence="1">Uncharacterized protein</fullName>
    </submittedName>
</protein>